<organism evidence="1 2">
    <name type="scientific">Candidatus Lachnoclostridium stercoripullorum</name>
    <dbReference type="NCBI Taxonomy" id="2838635"/>
    <lineage>
        <taxon>Bacteria</taxon>
        <taxon>Bacillati</taxon>
        <taxon>Bacillota</taxon>
        <taxon>Clostridia</taxon>
        <taxon>Lachnospirales</taxon>
        <taxon>Lachnospiraceae</taxon>
    </lineage>
</organism>
<accession>A0A9D1W332</accession>
<protein>
    <submittedName>
        <fullName evidence="1">Addiction module antidote protein, HigA family</fullName>
    </submittedName>
</protein>
<sequence>DHGGDEKERAADLFAGNALLESNSYKKFVCAGNFSIEAIQEYAASQNVMPYIVIGRLQKEKFLQYNVYSGHKLRYKWDK</sequence>
<gene>
    <name evidence="1" type="ORF">IAA28_03680</name>
</gene>
<name>A0A9D1W332_9FIRM</name>
<evidence type="ECO:0000313" key="1">
    <source>
        <dbReference type="EMBL" id="HIX51891.1"/>
    </source>
</evidence>
<reference evidence="1" key="1">
    <citation type="journal article" date="2021" name="PeerJ">
        <title>Extensive microbial diversity within the chicken gut microbiome revealed by metagenomics and culture.</title>
        <authorList>
            <person name="Gilroy R."/>
            <person name="Ravi A."/>
            <person name="Getino M."/>
            <person name="Pursley I."/>
            <person name="Horton D.L."/>
            <person name="Alikhan N.F."/>
            <person name="Baker D."/>
            <person name="Gharbi K."/>
            <person name="Hall N."/>
            <person name="Watson M."/>
            <person name="Adriaenssens E.M."/>
            <person name="Foster-Nyarko E."/>
            <person name="Jarju S."/>
            <person name="Secka A."/>
            <person name="Antonio M."/>
            <person name="Oren A."/>
            <person name="Chaudhuri R.R."/>
            <person name="La Ragione R."/>
            <person name="Hildebrand F."/>
            <person name="Pallen M.J."/>
        </authorList>
    </citation>
    <scope>NUCLEOTIDE SEQUENCE</scope>
    <source>
        <strain evidence="1">ChiGjej4B4-12881</strain>
    </source>
</reference>
<reference evidence="1" key="2">
    <citation type="submission" date="2021-04" db="EMBL/GenBank/DDBJ databases">
        <authorList>
            <person name="Gilroy R."/>
        </authorList>
    </citation>
    <scope>NUCLEOTIDE SEQUENCE</scope>
    <source>
        <strain evidence="1">ChiGjej4B4-12881</strain>
    </source>
</reference>
<evidence type="ECO:0000313" key="2">
    <source>
        <dbReference type="Proteomes" id="UP000886780"/>
    </source>
</evidence>
<feature type="non-terminal residue" evidence="1">
    <location>
        <position position="1"/>
    </location>
</feature>
<proteinExistence type="predicted"/>
<dbReference type="AlphaFoldDB" id="A0A9D1W332"/>
<dbReference type="Proteomes" id="UP000886780">
    <property type="component" value="Unassembled WGS sequence"/>
</dbReference>
<dbReference type="EMBL" id="DXEU01000064">
    <property type="protein sequence ID" value="HIX51891.1"/>
    <property type="molecule type" value="Genomic_DNA"/>
</dbReference>
<comment type="caution">
    <text evidence="1">The sequence shown here is derived from an EMBL/GenBank/DDBJ whole genome shotgun (WGS) entry which is preliminary data.</text>
</comment>